<sequence>MRTLLLLWLVLSGAGAWCHDGQPCPSIPVSAEGEGGPGVSHQWVTPLCIPLSPGPFPPSLCHSRGAFPPHPPSSPQGVPCANGHRCCPRGSRCSTDGESCITPPGMGGSHVAPRAVPCPDGQSECPDDATCCVTASGAWGCCLVLCRQGSLLSPCHHLRPAPTPRVR</sequence>
<name>A0A8B9FCY4_9PSIT</name>
<dbReference type="Ensembl" id="ENSACOT00000008477.1">
    <property type="protein sequence ID" value="ENSACOP00000008188.1"/>
    <property type="gene ID" value="ENSACOG00000005736.1"/>
</dbReference>
<organism evidence="7 8">
    <name type="scientific">Amazona collaria</name>
    <name type="common">yellow-billed parrot</name>
    <dbReference type="NCBI Taxonomy" id="241587"/>
    <lineage>
        <taxon>Eukaryota</taxon>
        <taxon>Metazoa</taxon>
        <taxon>Chordata</taxon>
        <taxon>Craniata</taxon>
        <taxon>Vertebrata</taxon>
        <taxon>Euteleostomi</taxon>
        <taxon>Archelosauria</taxon>
        <taxon>Archosauria</taxon>
        <taxon>Dinosauria</taxon>
        <taxon>Saurischia</taxon>
        <taxon>Theropoda</taxon>
        <taxon>Coelurosauria</taxon>
        <taxon>Aves</taxon>
        <taxon>Neognathae</taxon>
        <taxon>Neoaves</taxon>
        <taxon>Telluraves</taxon>
        <taxon>Australaves</taxon>
        <taxon>Psittaciformes</taxon>
        <taxon>Psittacidae</taxon>
        <taxon>Amazona</taxon>
    </lineage>
</organism>
<dbReference type="InterPro" id="IPR039036">
    <property type="entry name" value="Granulin_fam"/>
</dbReference>
<comment type="similarity">
    <text evidence="2">Belongs to the granulin family.</text>
</comment>
<evidence type="ECO:0000313" key="8">
    <source>
        <dbReference type="Proteomes" id="UP000694522"/>
    </source>
</evidence>
<dbReference type="GO" id="GO:0005576">
    <property type="term" value="C:extracellular region"/>
    <property type="evidence" value="ECO:0007669"/>
    <property type="project" value="UniProtKB-SubCell"/>
</dbReference>
<keyword evidence="3" id="KW-0964">Secreted</keyword>
<dbReference type="Gene3D" id="2.10.25.160">
    <property type="entry name" value="Granulin"/>
    <property type="match status" value="1"/>
</dbReference>
<evidence type="ECO:0000313" key="7">
    <source>
        <dbReference type="Ensembl" id="ENSACOP00000008188.1"/>
    </source>
</evidence>
<feature type="chain" id="PRO_5034698785" description="Granulins domain-containing protein" evidence="5">
    <location>
        <begin position="19"/>
        <end position="167"/>
    </location>
</feature>
<keyword evidence="5" id="KW-0732">Signal</keyword>
<dbReference type="SUPFAM" id="SSF57277">
    <property type="entry name" value="Granulin repeat"/>
    <property type="match status" value="1"/>
</dbReference>
<evidence type="ECO:0000256" key="3">
    <source>
        <dbReference type="ARBA" id="ARBA00022525"/>
    </source>
</evidence>
<evidence type="ECO:0000256" key="2">
    <source>
        <dbReference type="ARBA" id="ARBA00010093"/>
    </source>
</evidence>
<evidence type="ECO:0000259" key="6">
    <source>
        <dbReference type="Pfam" id="PF00396"/>
    </source>
</evidence>
<keyword evidence="4" id="KW-1015">Disulfide bond</keyword>
<evidence type="ECO:0000256" key="5">
    <source>
        <dbReference type="SAM" id="SignalP"/>
    </source>
</evidence>
<evidence type="ECO:0000256" key="4">
    <source>
        <dbReference type="ARBA" id="ARBA00023157"/>
    </source>
</evidence>
<keyword evidence="8" id="KW-1185">Reference proteome</keyword>
<dbReference type="InterPro" id="IPR000118">
    <property type="entry name" value="Granulin"/>
</dbReference>
<dbReference type="PANTHER" id="PTHR12274:SF3">
    <property type="entry name" value="PROGRANULIN"/>
    <property type="match status" value="1"/>
</dbReference>
<dbReference type="InterPro" id="IPR037277">
    <property type="entry name" value="Granulin_sf"/>
</dbReference>
<protein>
    <recommendedName>
        <fullName evidence="6">Granulins domain-containing protein</fullName>
    </recommendedName>
</protein>
<dbReference type="Proteomes" id="UP000694522">
    <property type="component" value="Unplaced"/>
</dbReference>
<comment type="subcellular location">
    <subcellularLocation>
        <location evidence="1">Secreted</location>
    </subcellularLocation>
</comment>
<dbReference type="PANTHER" id="PTHR12274">
    <property type="entry name" value="GRANULIN"/>
    <property type="match status" value="1"/>
</dbReference>
<proteinExistence type="inferred from homology"/>
<dbReference type="Pfam" id="PF00396">
    <property type="entry name" value="Granulin"/>
    <property type="match status" value="1"/>
</dbReference>
<feature type="signal peptide" evidence="5">
    <location>
        <begin position="1"/>
        <end position="18"/>
    </location>
</feature>
<accession>A0A8B9FCY4</accession>
<feature type="domain" description="Granulins" evidence="6">
    <location>
        <begin position="75"/>
        <end position="101"/>
    </location>
</feature>
<dbReference type="AlphaFoldDB" id="A0A8B9FCY4"/>
<reference evidence="7" key="1">
    <citation type="submission" date="2025-08" db="UniProtKB">
        <authorList>
            <consortium name="Ensembl"/>
        </authorList>
    </citation>
    <scope>IDENTIFICATION</scope>
</reference>
<reference evidence="7" key="2">
    <citation type="submission" date="2025-09" db="UniProtKB">
        <authorList>
            <consortium name="Ensembl"/>
        </authorList>
    </citation>
    <scope>IDENTIFICATION</scope>
</reference>
<evidence type="ECO:0000256" key="1">
    <source>
        <dbReference type="ARBA" id="ARBA00004613"/>
    </source>
</evidence>